<sequence length="459" mass="47850">MDAPAAPARTTRVADLVFPLTISHRGGPDIYPENSWEAKEGSVASGFVPEFDLQLLADGRTLVSCHDATVDRTMTGIGSGHVSTKSVAEWTTARIRPAIPGGREGRPILWDEVLDRWGGRVVLVPELKDPAGATAFVDGIVRRGLEASVLAQTFDWTIAQQVAAAGIATMFLSHRSPAQPAEALTGAGIGFVGADLAGWTTAEVRALQAAGLRVVGFTVGTTAEATTPLALACDGLFSDDAWLTTHAVPVQSGDPFGDGVRPFGMGAPYRSPGVEVLDPPIRLAGRGLGWSQPTGVPTYARAPWAGVVERPVRVALRVHFGPSEDQADDAGFVLLRDAMERRFVEGPAEGQDALLVVVARDGRLEARRYVDGATGVVLGVPVTSPVPLVAPGAEGVVELSAVLTTTTVRLHAQGAGAAVDAVLDDAWSPGPAGLVLRWPGTRAPGFPGFLSDVSVVRLA</sequence>
<proteinExistence type="predicted"/>
<comment type="caution">
    <text evidence="2">The sequence shown here is derived from an EMBL/GenBank/DDBJ whole genome shotgun (WGS) entry which is preliminary data.</text>
</comment>
<feature type="domain" description="GP-PDE" evidence="1">
    <location>
        <begin position="19"/>
        <end position="248"/>
    </location>
</feature>
<dbReference type="PANTHER" id="PTHR46211">
    <property type="entry name" value="GLYCEROPHOSPHORYL DIESTER PHOSPHODIESTERASE"/>
    <property type="match status" value="1"/>
</dbReference>
<dbReference type="SUPFAM" id="SSF51695">
    <property type="entry name" value="PLC-like phosphodiesterases"/>
    <property type="match status" value="1"/>
</dbReference>
<evidence type="ECO:0000259" key="1">
    <source>
        <dbReference type="PROSITE" id="PS51704"/>
    </source>
</evidence>
<keyword evidence="3" id="KW-1185">Reference proteome</keyword>
<dbReference type="RefSeq" id="WP_210051915.1">
    <property type="nucleotide sequence ID" value="NZ_BAAAMH010000008.1"/>
</dbReference>
<dbReference type="CDD" id="cd08556">
    <property type="entry name" value="GDPD"/>
    <property type="match status" value="1"/>
</dbReference>
<name>A0ABS4Z2E1_9ACTN</name>
<dbReference type="PROSITE" id="PS51704">
    <property type="entry name" value="GP_PDE"/>
    <property type="match status" value="1"/>
</dbReference>
<protein>
    <submittedName>
        <fullName evidence="2">Glycerophosphoryl diester phosphodiesterase</fullName>
    </submittedName>
</protein>
<dbReference type="PANTHER" id="PTHR46211:SF14">
    <property type="entry name" value="GLYCEROPHOSPHODIESTER PHOSPHODIESTERASE"/>
    <property type="match status" value="1"/>
</dbReference>
<dbReference type="EMBL" id="JAGIOB010000001">
    <property type="protein sequence ID" value="MBP2415144.1"/>
    <property type="molecule type" value="Genomic_DNA"/>
</dbReference>
<gene>
    <name evidence="2" type="ORF">JOF54_000066</name>
</gene>
<reference evidence="2 3" key="1">
    <citation type="submission" date="2021-03" db="EMBL/GenBank/DDBJ databases">
        <title>Sequencing the genomes of 1000 actinobacteria strains.</title>
        <authorList>
            <person name="Klenk H.-P."/>
        </authorList>
    </citation>
    <scope>NUCLEOTIDE SEQUENCE [LARGE SCALE GENOMIC DNA]</scope>
    <source>
        <strain evidence="2 3">DSM 12936</strain>
    </source>
</reference>
<dbReference type="Proteomes" id="UP000758168">
    <property type="component" value="Unassembled WGS sequence"/>
</dbReference>
<organism evidence="2 3">
    <name type="scientific">Microlunatus capsulatus</name>
    <dbReference type="NCBI Taxonomy" id="99117"/>
    <lineage>
        <taxon>Bacteria</taxon>
        <taxon>Bacillati</taxon>
        <taxon>Actinomycetota</taxon>
        <taxon>Actinomycetes</taxon>
        <taxon>Propionibacteriales</taxon>
        <taxon>Propionibacteriaceae</taxon>
        <taxon>Microlunatus</taxon>
    </lineage>
</organism>
<dbReference type="InterPro" id="IPR030395">
    <property type="entry name" value="GP_PDE_dom"/>
</dbReference>
<dbReference type="Pfam" id="PF03009">
    <property type="entry name" value="GDPD"/>
    <property type="match status" value="1"/>
</dbReference>
<dbReference type="InterPro" id="IPR017946">
    <property type="entry name" value="PLC-like_Pdiesterase_TIM-brl"/>
</dbReference>
<evidence type="ECO:0000313" key="3">
    <source>
        <dbReference type="Proteomes" id="UP000758168"/>
    </source>
</evidence>
<dbReference type="Gene3D" id="3.20.20.190">
    <property type="entry name" value="Phosphatidylinositol (PI) phosphodiesterase"/>
    <property type="match status" value="1"/>
</dbReference>
<accession>A0ABS4Z2E1</accession>
<evidence type="ECO:0000313" key="2">
    <source>
        <dbReference type="EMBL" id="MBP2415144.1"/>
    </source>
</evidence>